<accession>I0FEF9</accession>
<reference evidence="2" key="2">
    <citation type="submission" date="2012-03" db="EMBL/GenBank/DDBJ databases">
        <title>Complete genome sequence of Borrelia crocidurae.</title>
        <authorList>
            <person name="Elbir H."/>
            <person name="Gimenez G."/>
            <person name="Robert C."/>
            <person name="Raoult D."/>
            <person name="Drancourt M."/>
        </authorList>
    </citation>
    <scope>NUCLEOTIDE SEQUENCE [LARGE SCALE GENOMIC DNA]</scope>
    <source>
        <strain evidence="2">Achema</strain>
        <plasmid evidence="2">unnamed10</plasmid>
    </source>
</reference>
<dbReference type="Pfam" id="PF07341">
    <property type="entry name" value="DUF1473"/>
    <property type="match status" value="1"/>
</dbReference>
<dbReference type="Proteomes" id="UP000005212">
    <property type="component" value="Plasmid unnamed10"/>
</dbReference>
<geneLocation type="plasmid" evidence="2">
    <name>unnamed10</name>
</geneLocation>
<dbReference type="InterPro" id="IPR009941">
    <property type="entry name" value="DUF1473"/>
</dbReference>
<dbReference type="KEGG" id="bcw:Q7M_1518"/>
<name>I0FEF9_BORCA</name>
<dbReference type="EMBL" id="CP003436">
    <property type="protein sequence ID" value="AFI31865.1"/>
    <property type="molecule type" value="Genomic_DNA"/>
</dbReference>
<protein>
    <submittedName>
        <fullName evidence="1">Uncharacterized protein</fullName>
    </submittedName>
</protein>
<reference evidence="1 2" key="1">
    <citation type="journal article" date="2012" name="J. Bacteriol.">
        <title>Complete Genome Sequence of Borrelia crocidurae.</title>
        <authorList>
            <person name="Elbir H."/>
            <person name="Gimenez G."/>
            <person name="Robert C."/>
            <person name="Bergstrom S."/>
            <person name="Cutler S."/>
            <person name="Raoult D."/>
            <person name="Drancourt M."/>
        </authorList>
    </citation>
    <scope>NUCLEOTIDE SEQUENCE [LARGE SCALE GENOMIC DNA]</scope>
    <source>
        <strain evidence="1 2">Achema</strain>
        <plasmid evidence="2">unnamed10</plasmid>
    </source>
</reference>
<dbReference type="HOGENOM" id="CLU_147206_0_0_12"/>
<dbReference type="RefSeq" id="WP_014683236.1">
    <property type="nucleotide sequence ID" value="NC_017779.1"/>
</dbReference>
<organism evidence="1 2">
    <name type="scientific">Borrelia crocidurae (strain Achema)</name>
    <dbReference type="NCBI Taxonomy" id="1155096"/>
    <lineage>
        <taxon>Bacteria</taxon>
        <taxon>Pseudomonadati</taxon>
        <taxon>Spirochaetota</taxon>
        <taxon>Spirochaetia</taxon>
        <taxon>Spirochaetales</taxon>
        <taxon>Borreliaceae</taxon>
        <taxon>Borrelia</taxon>
    </lineage>
</organism>
<gene>
    <name evidence="1" type="ordered locus">Q7M_1518</name>
</gene>
<evidence type="ECO:0000313" key="1">
    <source>
        <dbReference type="EMBL" id="AFI31865.1"/>
    </source>
</evidence>
<sequence length="143" mass="17410">MKYKLKILTNNKTYEYKLETMSVYNWDSIVGFNQYDVNDKLNNVEILRNITTQMISKNFIDEFYMILNQNRRYSSEYKEYLGPILYALQFDFFELDPDFKKPNLIYIEGFIDNQGDYIKYPYIDDDKWNFESITAEIDKKRTI</sequence>
<keyword evidence="1" id="KW-0614">Plasmid</keyword>
<proteinExistence type="predicted"/>
<dbReference type="PATRIC" id="fig|1155096.3.peg.1108"/>
<evidence type="ECO:0000313" key="2">
    <source>
        <dbReference type="Proteomes" id="UP000005212"/>
    </source>
</evidence>
<dbReference type="AlphaFoldDB" id="I0FEF9"/>